<dbReference type="Pfam" id="PF02522">
    <property type="entry name" value="Antibiotic_NAT"/>
    <property type="match status" value="1"/>
</dbReference>
<dbReference type="VEuPathDB" id="AmoebaDB:ACA1_389070"/>
<accession>L8GG89</accession>
<protein>
    <submittedName>
        <fullName evidence="4">Aminoglycoside 3N-acetyltransferase</fullName>
    </submittedName>
</protein>
<dbReference type="OrthoDB" id="9987540at2759"/>
<evidence type="ECO:0000313" key="4">
    <source>
        <dbReference type="EMBL" id="ELR11196.1"/>
    </source>
</evidence>
<gene>
    <name evidence="4" type="ORF">ACA1_389070</name>
</gene>
<dbReference type="EMBL" id="KB008156">
    <property type="protein sequence ID" value="ELR11196.1"/>
    <property type="molecule type" value="Genomic_DNA"/>
</dbReference>
<reference evidence="4 5" key="1">
    <citation type="journal article" date="2013" name="Genome Biol.">
        <title>Genome of Acanthamoeba castellanii highlights extensive lateral gene transfer and early evolution of tyrosine kinase signaling.</title>
        <authorList>
            <person name="Clarke M."/>
            <person name="Lohan A.J."/>
            <person name="Liu B."/>
            <person name="Lagkouvardos I."/>
            <person name="Roy S."/>
            <person name="Zafar N."/>
            <person name="Bertelli C."/>
            <person name="Schilde C."/>
            <person name="Kianianmomeni A."/>
            <person name="Burglin T.R."/>
            <person name="Frech C."/>
            <person name="Turcotte B."/>
            <person name="Kopec K.O."/>
            <person name="Synnott J.M."/>
            <person name="Choo C."/>
            <person name="Paponov I."/>
            <person name="Finkler A."/>
            <person name="Soon Heng Tan C."/>
            <person name="Hutchins A.P."/>
            <person name="Weinmeier T."/>
            <person name="Rattei T."/>
            <person name="Chu J.S."/>
            <person name="Gimenez G."/>
            <person name="Irimia M."/>
            <person name="Rigden D.J."/>
            <person name="Fitzpatrick D.A."/>
            <person name="Lorenzo-Morales J."/>
            <person name="Bateman A."/>
            <person name="Chiu C.H."/>
            <person name="Tang P."/>
            <person name="Hegemann P."/>
            <person name="Fromm H."/>
            <person name="Raoult D."/>
            <person name="Greub G."/>
            <person name="Miranda-Saavedra D."/>
            <person name="Chen N."/>
            <person name="Nash P."/>
            <person name="Ginger M.L."/>
            <person name="Horn M."/>
            <person name="Schaap P."/>
            <person name="Caler L."/>
            <person name="Loftus B."/>
        </authorList>
    </citation>
    <scope>NUCLEOTIDE SEQUENCE [LARGE SCALE GENOMIC DNA]</scope>
    <source>
        <strain evidence="4 5">Neff</strain>
    </source>
</reference>
<comment type="similarity">
    <text evidence="1">Belongs to the antibiotic N-acetyltransferase family.</text>
</comment>
<dbReference type="Proteomes" id="UP000011083">
    <property type="component" value="Unassembled WGS sequence"/>
</dbReference>
<dbReference type="PANTHER" id="PTHR11104:SF0">
    <property type="entry name" value="SPBETA PROPHAGE-DERIVED AMINOGLYCOSIDE N(3')-ACETYLTRANSFERASE-LIKE PROTEIN YOKD"/>
    <property type="match status" value="1"/>
</dbReference>
<dbReference type="PANTHER" id="PTHR11104">
    <property type="entry name" value="AMINOGLYCOSIDE N3-ACETYLTRANSFERASE"/>
    <property type="match status" value="1"/>
</dbReference>
<keyword evidence="5" id="KW-1185">Reference proteome</keyword>
<evidence type="ECO:0000256" key="1">
    <source>
        <dbReference type="ARBA" id="ARBA00006383"/>
    </source>
</evidence>
<evidence type="ECO:0000256" key="3">
    <source>
        <dbReference type="ARBA" id="ARBA00023315"/>
    </source>
</evidence>
<dbReference type="KEGG" id="acan:ACA1_389070"/>
<dbReference type="GO" id="GO:0046677">
    <property type="term" value="P:response to antibiotic"/>
    <property type="evidence" value="ECO:0007669"/>
    <property type="project" value="InterPro"/>
</dbReference>
<evidence type="ECO:0000313" key="5">
    <source>
        <dbReference type="Proteomes" id="UP000011083"/>
    </source>
</evidence>
<organism evidence="4 5">
    <name type="scientific">Acanthamoeba castellanii (strain ATCC 30010 / Neff)</name>
    <dbReference type="NCBI Taxonomy" id="1257118"/>
    <lineage>
        <taxon>Eukaryota</taxon>
        <taxon>Amoebozoa</taxon>
        <taxon>Discosea</taxon>
        <taxon>Longamoebia</taxon>
        <taxon>Centramoebida</taxon>
        <taxon>Acanthamoebidae</taxon>
        <taxon>Acanthamoeba</taxon>
    </lineage>
</organism>
<dbReference type="RefSeq" id="XP_004333209.1">
    <property type="nucleotide sequence ID" value="XM_004333161.1"/>
</dbReference>
<dbReference type="GeneID" id="14911580"/>
<dbReference type="GO" id="GO:0008080">
    <property type="term" value="F:N-acetyltransferase activity"/>
    <property type="evidence" value="ECO:0007669"/>
    <property type="project" value="InterPro"/>
</dbReference>
<name>L8GG89_ACACF</name>
<dbReference type="SUPFAM" id="SSF110710">
    <property type="entry name" value="TTHA0583/YokD-like"/>
    <property type="match status" value="1"/>
</dbReference>
<keyword evidence="2 4" id="KW-0808">Transferase</keyword>
<sequence>MEKAASNFGDSEGRVMAATPAPRCRSSVAANLRALGLCEGDAVVVHSSMSSIGWALMDVVGPEGTIMMPSFTYVYSDPANWSAPPAPRDWHDTIRREMPLFNPLFTPTFGMGRIAECFRSWPGTHRSGHPQASLTAWGKHARYLTEDHALDYPFDSTTSPLGKMSALPGSKVLLLGVSWNRNSSFYVAEKLSGCFQPTKEGCPWLDADGNKIWQEFDDVDSAEDELLEEVGAAFEESTLRESASLTSKIQRGKVGSASCRLFGCKASVDFAVLYYQQKKYSK</sequence>
<evidence type="ECO:0000256" key="2">
    <source>
        <dbReference type="ARBA" id="ARBA00022679"/>
    </source>
</evidence>
<proteinExistence type="inferred from homology"/>
<dbReference type="InterPro" id="IPR028345">
    <property type="entry name" value="Antibiotic_NAT-like"/>
</dbReference>
<dbReference type="AlphaFoldDB" id="L8GG89"/>
<keyword evidence="3" id="KW-0012">Acyltransferase</keyword>
<dbReference type="InterPro" id="IPR003679">
    <property type="entry name" value="Amioglycoside_AcTrfase"/>
</dbReference>